<dbReference type="EMBL" id="SORE01000007">
    <property type="protein sequence ID" value="TDY51450.1"/>
    <property type="molecule type" value="Genomic_DNA"/>
</dbReference>
<proteinExistence type="predicted"/>
<name>A0A4R8LUJ1_9BURK</name>
<organism evidence="2 3">
    <name type="scientific">Paraburkholderia rhizosphaerae</name>
    <dbReference type="NCBI Taxonomy" id="480658"/>
    <lineage>
        <taxon>Bacteria</taxon>
        <taxon>Pseudomonadati</taxon>
        <taxon>Pseudomonadota</taxon>
        <taxon>Betaproteobacteria</taxon>
        <taxon>Burkholderiales</taxon>
        <taxon>Burkholderiaceae</taxon>
        <taxon>Paraburkholderia</taxon>
    </lineage>
</organism>
<dbReference type="OrthoDB" id="8839922at2"/>
<dbReference type="GO" id="GO:0005829">
    <property type="term" value="C:cytosol"/>
    <property type="evidence" value="ECO:0007669"/>
    <property type="project" value="TreeGrafter"/>
</dbReference>
<accession>A0A4R8LUJ1</accession>
<feature type="domain" description="HTH lysR-type" evidence="1">
    <location>
        <begin position="4"/>
        <end position="60"/>
    </location>
</feature>
<dbReference type="Gene3D" id="1.10.10.10">
    <property type="entry name" value="Winged helix-like DNA-binding domain superfamily/Winged helix DNA-binding domain"/>
    <property type="match status" value="1"/>
</dbReference>
<reference evidence="2 3" key="1">
    <citation type="submission" date="2019-03" db="EMBL/GenBank/DDBJ databases">
        <title>Genomic Encyclopedia of Type Strains, Phase III (KMG-III): the genomes of soil and plant-associated and newly described type strains.</title>
        <authorList>
            <person name="Whitman W."/>
        </authorList>
    </citation>
    <scope>NUCLEOTIDE SEQUENCE [LARGE SCALE GENOMIC DNA]</scope>
    <source>
        <strain evidence="2 3">LMG 29544</strain>
    </source>
</reference>
<dbReference type="PANTHER" id="PTHR30419">
    <property type="entry name" value="HTH-TYPE TRANSCRIPTIONAL REGULATOR YBHD"/>
    <property type="match status" value="1"/>
</dbReference>
<dbReference type="InterPro" id="IPR050950">
    <property type="entry name" value="HTH-type_LysR_regulators"/>
</dbReference>
<evidence type="ECO:0000259" key="1">
    <source>
        <dbReference type="PROSITE" id="PS50931"/>
    </source>
</evidence>
<comment type="caution">
    <text evidence="2">The sequence shown here is derived from an EMBL/GenBank/DDBJ whole genome shotgun (WGS) entry which is preliminary data.</text>
</comment>
<dbReference type="InterPro" id="IPR036388">
    <property type="entry name" value="WH-like_DNA-bd_sf"/>
</dbReference>
<dbReference type="PROSITE" id="PS50931">
    <property type="entry name" value="HTH_LYSR"/>
    <property type="match status" value="1"/>
</dbReference>
<gene>
    <name evidence="2" type="ORF">BX592_10718</name>
</gene>
<dbReference type="Pfam" id="PF00126">
    <property type="entry name" value="HTH_1"/>
    <property type="match status" value="1"/>
</dbReference>
<sequence>MKNIDYQLRQFVEIARHKSLSDAAIALNVTQSALSKQLREIELAVGHRVFHRHGRGIKLTSQGAMLWHAVQAAFQFVDATIHQLNTPRATTAGTVTVATLHGCTQLVANGLFASILGRRPDINLTMMEGTAKDVCRFVEAGIADVGFVDRRSTIPHTLEISVAHASIVGRPCRQLVAVIRRAACEL</sequence>
<dbReference type="GO" id="GO:0003700">
    <property type="term" value="F:DNA-binding transcription factor activity"/>
    <property type="evidence" value="ECO:0007669"/>
    <property type="project" value="InterPro"/>
</dbReference>
<evidence type="ECO:0000313" key="2">
    <source>
        <dbReference type="EMBL" id="TDY51450.1"/>
    </source>
</evidence>
<keyword evidence="3" id="KW-1185">Reference proteome</keyword>
<dbReference type="PANTHER" id="PTHR30419:SF8">
    <property type="entry name" value="NITROGEN ASSIMILATION TRANSCRIPTIONAL ACTIVATOR-RELATED"/>
    <property type="match status" value="1"/>
</dbReference>
<evidence type="ECO:0000313" key="3">
    <source>
        <dbReference type="Proteomes" id="UP000295509"/>
    </source>
</evidence>
<dbReference type="AlphaFoldDB" id="A0A4R8LUJ1"/>
<dbReference type="InterPro" id="IPR000847">
    <property type="entry name" value="LysR_HTH_N"/>
</dbReference>
<protein>
    <submittedName>
        <fullName evidence="2">Regulatory helix-turn-helix LysR family protein</fullName>
    </submittedName>
</protein>
<dbReference type="Gene3D" id="3.40.190.10">
    <property type="entry name" value="Periplasmic binding protein-like II"/>
    <property type="match status" value="1"/>
</dbReference>
<dbReference type="RefSeq" id="WP_134191799.1">
    <property type="nucleotide sequence ID" value="NZ_JBHLUW010000046.1"/>
</dbReference>
<dbReference type="Proteomes" id="UP000295509">
    <property type="component" value="Unassembled WGS sequence"/>
</dbReference>
<dbReference type="SUPFAM" id="SSF46785">
    <property type="entry name" value="Winged helix' DNA-binding domain"/>
    <property type="match status" value="1"/>
</dbReference>
<dbReference type="InterPro" id="IPR036390">
    <property type="entry name" value="WH_DNA-bd_sf"/>
</dbReference>